<dbReference type="SUPFAM" id="SSF54999">
    <property type="entry name" value="Ribosomal protein S10"/>
    <property type="match status" value="1"/>
</dbReference>
<dbReference type="CTD" id="51642"/>
<evidence type="ECO:0000256" key="2">
    <source>
        <dbReference type="ARBA" id="ARBA00023274"/>
    </source>
</evidence>
<dbReference type="RefSeq" id="XP_018018993.1">
    <property type="nucleotide sequence ID" value="XM_018163504.2"/>
</dbReference>
<dbReference type="InterPro" id="IPR036838">
    <property type="entry name" value="Ribosomal_uS10_dom_sf"/>
</dbReference>
<feature type="domain" description="Small ribosomal subunit protein uS10" evidence="3">
    <location>
        <begin position="89"/>
        <end position="184"/>
    </location>
</feature>
<dbReference type="PANTHER" id="PTHR13473">
    <property type="entry name" value="MITOCHONDRIAL RIBOSOMAL PROTEIN L48"/>
    <property type="match status" value="1"/>
</dbReference>
<protein>
    <submittedName>
        <fullName evidence="5">Probable 28S ribosomal protein S10, mitochondrial</fullName>
    </submittedName>
</protein>
<dbReference type="OMA" id="IRVSECW"/>
<dbReference type="GO" id="GO:1990904">
    <property type="term" value="C:ribonucleoprotein complex"/>
    <property type="evidence" value="ECO:0007669"/>
    <property type="project" value="UniProtKB-KW"/>
</dbReference>
<organism evidence="4 5">
    <name type="scientific">Hyalella azteca</name>
    <name type="common">Amphipod</name>
    <dbReference type="NCBI Taxonomy" id="294128"/>
    <lineage>
        <taxon>Eukaryota</taxon>
        <taxon>Metazoa</taxon>
        <taxon>Ecdysozoa</taxon>
        <taxon>Arthropoda</taxon>
        <taxon>Crustacea</taxon>
        <taxon>Multicrustacea</taxon>
        <taxon>Malacostraca</taxon>
        <taxon>Eumalacostraca</taxon>
        <taxon>Peracarida</taxon>
        <taxon>Amphipoda</taxon>
        <taxon>Senticaudata</taxon>
        <taxon>Talitrida</taxon>
        <taxon>Talitroidea</taxon>
        <taxon>Hyalellidae</taxon>
        <taxon>Hyalella</taxon>
    </lineage>
</organism>
<dbReference type="OrthoDB" id="5984298at2759"/>
<accession>A0A8B7NYZ5</accession>
<dbReference type="KEGG" id="hazt:108675480"/>
<evidence type="ECO:0000313" key="4">
    <source>
        <dbReference type="Proteomes" id="UP000694843"/>
    </source>
</evidence>
<evidence type="ECO:0000256" key="1">
    <source>
        <dbReference type="ARBA" id="ARBA00022980"/>
    </source>
</evidence>
<gene>
    <name evidence="5" type="primary">LOC108675480</name>
</gene>
<dbReference type="Proteomes" id="UP000694843">
    <property type="component" value="Unplaced"/>
</dbReference>
<dbReference type="GO" id="GO:0005761">
    <property type="term" value="C:mitochondrial ribosome"/>
    <property type="evidence" value="ECO:0007669"/>
    <property type="project" value="InterPro"/>
</dbReference>
<keyword evidence="4" id="KW-1185">Reference proteome</keyword>
<dbReference type="GeneID" id="108675480"/>
<evidence type="ECO:0000313" key="5">
    <source>
        <dbReference type="RefSeq" id="XP_018018993.1"/>
    </source>
</evidence>
<dbReference type="Gene3D" id="3.30.70.600">
    <property type="entry name" value="Ribosomal protein S10 domain"/>
    <property type="match status" value="1"/>
</dbReference>
<sequence>MSLCCTKNFLNQEFRHLCRILWVNKPYYQRKMMHRMSNSYLSKEMKFCYLNQLNTSLLGKTLQHGFHSGSEPPYLISHEPKPYNYPLVNIQVKGYDHSVLQSYQSWVTRIAERLNLVVSNAWATPCKKLQITRFEPKSTKVEDTFKLNIYERTVQVSEMPSLVLPVLLEVLQAGLPEGVELYVDHHSEEAEKIRYVPNKELRELQQELKDVHNPPVAPRFRGKK</sequence>
<dbReference type="SMART" id="SM01403">
    <property type="entry name" value="Ribosomal_S10"/>
    <property type="match status" value="1"/>
</dbReference>
<evidence type="ECO:0000259" key="3">
    <source>
        <dbReference type="SMART" id="SM01403"/>
    </source>
</evidence>
<name>A0A8B7NYZ5_HYAAZ</name>
<dbReference type="AlphaFoldDB" id="A0A8B7NYZ5"/>
<keyword evidence="1 5" id="KW-0689">Ribosomal protein</keyword>
<proteinExistence type="predicted"/>
<reference evidence="5" key="1">
    <citation type="submission" date="2025-08" db="UniProtKB">
        <authorList>
            <consortium name="RefSeq"/>
        </authorList>
    </citation>
    <scope>IDENTIFICATION</scope>
    <source>
        <tissue evidence="5">Whole organism</tissue>
    </source>
</reference>
<dbReference type="InterPro" id="IPR027486">
    <property type="entry name" value="Ribosomal_uS10_dom"/>
</dbReference>
<keyword evidence="2" id="KW-0687">Ribonucleoprotein</keyword>
<dbReference type="Pfam" id="PF00338">
    <property type="entry name" value="Ribosomal_S10"/>
    <property type="match status" value="1"/>
</dbReference>
<dbReference type="InterPro" id="IPR027487">
    <property type="entry name" value="Ribosomal_mL48"/>
</dbReference>
<dbReference type="PANTHER" id="PTHR13473:SF0">
    <property type="entry name" value="LARGE RIBOSOMAL SUBUNIT PROTEIN ML48"/>
    <property type="match status" value="1"/>
</dbReference>